<gene>
    <name evidence="2" type="ORF">SPPG_04956</name>
</gene>
<dbReference type="AlphaFoldDB" id="A0A0L0HER9"/>
<dbReference type="EMBL" id="KQ257457">
    <property type="protein sequence ID" value="KNC99567.1"/>
    <property type="molecule type" value="Genomic_DNA"/>
</dbReference>
<dbReference type="Proteomes" id="UP000053201">
    <property type="component" value="Unassembled WGS sequence"/>
</dbReference>
<reference evidence="2 3" key="1">
    <citation type="submission" date="2009-08" db="EMBL/GenBank/DDBJ databases">
        <title>The Genome Sequence of Spizellomyces punctatus strain DAOM BR117.</title>
        <authorList>
            <consortium name="The Broad Institute Genome Sequencing Platform"/>
            <person name="Russ C."/>
            <person name="Cuomo C."/>
            <person name="Shea T."/>
            <person name="Young S.K."/>
            <person name="Zeng Q."/>
            <person name="Koehrsen M."/>
            <person name="Haas B."/>
            <person name="Borodovsky M."/>
            <person name="Guigo R."/>
            <person name="Alvarado L."/>
            <person name="Berlin A."/>
            <person name="Bochicchio J."/>
            <person name="Borenstein D."/>
            <person name="Chapman S."/>
            <person name="Chen Z."/>
            <person name="Engels R."/>
            <person name="Freedman E."/>
            <person name="Gellesch M."/>
            <person name="Goldberg J."/>
            <person name="Griggs A."/>
            <person name="Gujja S."/>
            <person name="Heiman D."/>
            <person name="Hepburn T."/>
            <person name="Howarth C."/>
            <person name="Jen D."/>
            <person name="Larson L."/>
            <person name="Lewis B."/>
            <person name="Mehta T."/>
            <person name="Park D."/>
            <person name="Pearson M."/>
            <person name="Roberts A."/>
            <person name="Saif S."/>
            <person name="Shenoy N."/>
            <person name="Sisk P."/>
            <person name="Stolte C."/>
            <person name="Sykes S."/>
            <person name="Thomson T."/>
            <person name="Walk T."/>
            <person name="White J."/>
            <person name="Yandava C."/>
            <person name="Burger G."/>
            <person name="Gray M.W."/>
            <person name="Holland P.W.H."/>
            <person name="King N."/>
            <person name="Lang F.B.F."/>
            <person name="Roger A.J."/>
            <person name="Ruiz-Trillo I."/>
            <person name="Lander E."/>
            <person name="Nusbaum C."/>
        </authorList>
    </citation>
    <scope>NUCLEOTIDE SEQUENCE [LARGE SCALE GENOMIC DNA]</scope>
    <source>
        <strain evidence="2 3">DAOM BR117</strain>
    </source>
</reference>
<evidence type="ECO:0000256" key="1">
    <source>
        <dbReference type="SAM" id="MobiDB-lite"/>
    </source>
</evidence>
<feature type="compositionally biased region" description="Basic and acidic residues" evidence="1">
    <location>
        <begin position="1"/>
        <end position="12"/>
    </location>
</feature>
<proteinExistence type="predicted"/>
<accession>A0A0L0HER9</accession>
<dbReference type="InterPro" id="IPR036629">
    <property type="entry name" value="YjbJ_sf"/>
</dbReference>
<dbReference type="SUPFAM" id="SSF69047">
    <property type="entry name" value="Hypothetical protein YjbJ"/>
    <property type="match status" value="1"/>
</dbReference>
<feature type="region of interest" description="Disordered" evidence="1">
    <location>
        <begin position="1"/>
        <end position="43"/>
    </location>
</feature>
<evidence type="ECO:0000313" key="3">
    <source>
        <dbReference type="Proteomes" id="UP000053201"/>
    </source>
</evidence>
<dbReference type="RefSeq" id="XP_016607607.1">
    <property type="nucleotide sequence ID" value="XM_016753195.1"/>
</dbReference>
<protein>
    <recommendedName>
        <fullName evidence="4">CsbD-like domain-containing protein</fullName>
    </recommendedName>
</protein>
<evidence type="ECO:0000313" key="2">
    <source>
        <dbReference type="EMBL" id="KNC99567.1"/>
    </source>
</evidence>
<evidence type="ECO:0008006" key="4">
    <source>
        <dbReference type="Google" id="ProtNLM"/>
    </source>
</evidence>
<name>A0A0L0HER9_SPIPD</name>
<dbReference type="InParanoid" id="A0A0L0HER9"/>
<dbReference type="VEuPathDB" id="FungiDB:SPPG_04956"/>
<keyword evidence="3" id="KW-1185">Reference proteome</keyword>
<sequence length="110" mass="11894">MAEPKDSHRPTGEYEGGYAPNAKAAHPRPTGEYADGYTPEDPVYARVSRPKHSVQHPSKVHGTLNTVIGKVEQSLGKLVHSKDLTASGAIREAFGQSEQELQRLKSGAEC</sequence>
<dbReference type="OrthoDB" id="3045122at2759"/>
<organism evidence="2 3">
    <name type="scientific">Spizellomyces punctatus (strain DAOM BR117)</name>
    <dbReference type="NCBI Taxonomy" id="645134"/>
    <lineage>
        <taxon>Eukaryota</taxon>
        <taxon>Fungi</taxon>
        <taxon>Fungi incertae sedis</taxon>
        <taxon>Chytridiomycota</taxon>
        <taxon>Chytridiomycota incertae sedis</taxon>
        <taxon>Chytridiomycetes</taxon>
        <taxon>Spizellomycetales</taxon>
        <taxon>Spizellomycetaceae</taxon>
        <taxon>Spizellomyces</taxon>
    </lineage>
</organism>
<dbReference type="GeneID" id="27688379"/>